<feature type="transmembrane region" description="Helical" evidence="9">
    <location>
        <begin position="421"/>
        <end position="439"/>
    </location>
</feature>
<dbReference type="AlphaFoldDB" id="A0A812JZC6"/>
<name>A0A812JZC6_9DINO</name>
<evidence type="ECO:0000256" key="8">
    <source>
        <dbReference type="SAM" id="MobiDB-lite"/>
    </source>
</evidence>
<feature type="transmembrane region" description="Helical" evidence="9">
    <location>
        <begin position="117"/>
        <end position="140"/>
    </location>
</feature>
<comment type="caution">
    <text evidence="10">The sequence shown here is derived from an EMBL/GenBank/DDBJ whole genome shotgun (WGS) entry which is preliminary data.</text>
</comment>
<feature type="transmembrane region" description="Helical" evidence="9">
    <location>
        <begin position="471"/>
        <end position="489"/>
    </location>
</feature>
<keyword evidence="11" id="KW-1185">Reference proteome</keyword>
<dbReference type="GO" id="GO:0005637">
    <property type="term" value="C:nuclear inner membrane"/>
    <property type="evidence" value="ECO:0007669"/>
    <property type="project" value="TreeGrafter"/>
</dbReference>
<keyword evidence="5 9" id="KW-0812">Transmembrane</keyword>
<keyword evidence="4" id="KW-0808">Transferase</keyword>
<comment type="similarity">
    <text evidence="2">Belongs to the dpy-19 family.</text>
</comment>
<evidence type="ECO:0000256" key="2">
    <source>
        <dbReference type="ARBA" id="ARBA00008744"/>
    </source>
</evidence>
<feature type="transmembrane region" description="Helical" evidence="9">
    <location>
        <begin position="184"/>
        <end position="204"/>
    </location>
</feature>
<reference evidence="10" key="1">
    <citation type="submission" date="2021-02" db="EMBL/GenBank/DDBJ databases">
        <authorList>
            <person name="Dougan E. K."/>
            <person name="Rhodes N."/>
            <person name="Thang M."/>
            <person name="Chan C."/>
        </authorList>
    </citation>
    <scope>NUCLEOTIDE SEQUENCE</scope>
</reference>
<sequence>MLKRRVAWKQTTRSATFSAELRRMQNKDLETEEFQNNVGDLLSSIPELQAPISDSAFYLSYYYDVARAPSLLDGLRRLLSDDRSEAPEVVNALQKFNVAPELFAASLHRLGLGPSAFGAYVWVLISFNGAGCAALVFTAFLMGGGFSGLVCGSLYAALCFGGTQAGTRLGGASMALREHWGVPALLLQNLFLSALVLQPGAAGLRHRWLRLMLAAGTAILELSWQFAPFLLLLQLLAALGAHVLGALPRTRLGEIALAQVLGTAVTLAVSFGNRMLLCSPFLALAASTSVVCLTPLPSFLQTGSRVAAGPHVIEAVWVLLAALLLGAATHQSLAVLAANEEDRHILQLLAQKLGLSPPEASFDAFLYLQAPEFQFLTTGHVMEAAASGALPSAAVSAVLLLIGVARSRLCSRSELCREEAAWILQALFAVALCLLAFLVSRLRVLAAPLLALVGALCASPALLGFAIGRRLWLLPLGLQALLVVAPLWYSNVLDRVKEVGPLGEDGDMRDLVAWANSSLPPSALLLADMTLAAKLRLTCPQIRVGNHPQYESLTSRKRNRDYYRTFTCASPATVHQVIAPYGVTHLVLNANACRARVGKLDAFVDESDRCGAAKGAALLRRSFCSGGFTAGAGLFEVVYWNAIYIVLRVGAAGGRKASQPVDLLQVTGTLAARGLAQAAYRWKGGLQASEHQLQRALELAPEDPLVVLAAATASGRPSWDELARAADLAAGAPLAERAPRVSENPAALFQVYLSFKGLLNQRGPQAAKRLANLAKALAPYLEATYNSFDLCDIAGWLKDWGETALARKLWRRAARDPFDACVREDWEKWEGSPPTTFEIWRAFFRLQVEPQTREKWPSVHETYWDLLRHLQKERVDVHKATDKTYSKKVTYYCLACVKQQEGLALLGKEPAQPAQDAQADRQHGMKTEATSERGACDAVVLAGGSIGAYPSRSPTPQLH</sequence>
<accession>A0A812JZC6</accession>
<keyword evidence="7 9" id="KW-0472">Membrane</keyword>
<evidence type="ECO:0000256" key="4">
    <source>
        <dbReference type="ARBA" id="ARBA00022679"/>
    </source>
</evidence>
<evidence type="ECO:0000256" key="3">
    <source>
        <dbReference type="ARBA" id="ARBA00022676"/>
    </source>
</evidence>
<feature type="transmembrane region" description="Helical" evidence="9">
    <location>
        <begin position="389"/>
        <end position="409"/>
    </location>
</feature>
<keyword evidence="6 9" id="KW-1133">Transmembrane helix</keyword>
<evidence type="ECO:0000313" key="11">
    <source>
        <dbReference type="Proteomes" id="UP000604046"/>
    </source>
</evidence>
<dbReference type="PANTHER" id="PTHR31488">
    <property type="entry name" value="DPY-19-LIKE 1, LIKE (H. SAPIENS)"/>
    <property type="match status" value="1"/>
</dbReference>
<evidence type="ECO:0000256" key="1">
    <source>
        <dbReference type="ARBA" id="ARBA00004141"/>
    </source>
</evidence>
<feature type="transmembrane region" description="Helical" evidence="9">
    <location>
        <begin position="146"/>
        <end position="163"/>
    </location>
</feature>
<organism evidence="10 11">
    <name type="scientific">Symbiodinium natans</name>
    <dbReference type="NCBI Taxonomy" id="878477"/>
    <lineage>
        <taxon>Eukaryota</taxon>
        <taxon>Sar</taxon>
        <taxon>Alveolata</taxon>
        <taxon>Dinophyceae</taxon>
        <taxon>Suessiales</taxon>
        <taxon>Symbiodiniaceae</taxon>
        <taxon>Symbiodinium</taxon>
    </lineage>
</organism>
<dbReference type="PANTHER" id="PTHR31488:SF1">
    <property type="entry name" value="C-MANNOSYLTRANSFERASE DPY19L1"/>
    <property type="match status" value="1"/>
</dbReference>
<dbReference type="GO" id="GO:0000030">
    <property type="term" value="F:mannosyltransferase activity"/>
    <property type="evidence" value="ECO:0007669"/>
    <property type="project" value="TreeGrafter"/>
</dbReference>
<evidence type="ECO:0000256" key="7">
    <source>
        <dbReference type="ARBA" id="ARBA00023136"/>
    </source>
</evidence>
<feature type="transmembrane region" description="Helical" evidence="9">
    <location>
        <begin position="224"/>
        <end position="244"/>
    </location>
</feature>
<evidence type="ECO:0000256" key="5">
    <source>
        <dbReference type="ARBA" id="ARBA00022692"/>
    </source>
</evidence>
<feature type="transmembrane region" description="Helical" evidence="9">
    <location>
        <begin position="256"/>
        <end position="275"/>
    </location>
</feature>
<dbReference type="InterPro" id="IPR018732">
    <property type="entry name" value="Dpy-19/Dpy-19-like"/>
</dbReference>
<evidence type="ECO:0000256" key="9">
    <source>
        <dbReference type="SAM" id="Phobius"/>
    </source>
</evidence>
<proteinExistence type="inferred from homology"/>
<evidence type="ECO:0000313" key="10">
    <source>
        <dbReference type="EMBL" id="CAE7217113.1"/>
    </source>
</evidence>
<protein>
    <submittedName>
        <fullName evidence="10">Dpy19l3 protein</fullName>
    </submittedName>
</protein>
<feature type="transmembrane region" description="Helical" evidence="9">
    <location>
        <begin position="312"/>
        <end position="333"/>
    </location>
</feature>
<feature type="compositionally biased region" description="Basic and acidic residues" evidence="8">
    <location>
        <begin position="918"/>
        <end position="933"/>
    </location>
</feature>
<comment type="subcellular location">
    <subcellularLocation>
        <location evidence="1">Membrane</location>
        <topology evidence="1">Multi-pass membrane protein</topology>
    </subcellularLocation>
</comment>
<feature type="region of interest" description="Disordered" evidence="8">
    <location>
        <begin position="909"/>
        <end position="933"/>
    </location>
</feature>
<feature type="transmembrane region" description="Helical" evidence="9">
    <location>
        <begin position="445"/>
        <end position="464"/>
    </location>
</feature>
<gene>
    <name evidence="10" type="primary">Dpy19l3</name>
    <name evidence="10" type="ORF">SNAT2548_LOCUS7700</name>
</gene>
<dbReference type="Pfam" id="PF10034">
    <property type="entry name" value="Dpy19"/>
    <property type="match status" value="1"/>
</dbReference>
<feature type="transmembrane region" description="Helical" evidence="9">
    <location>
        <begin position="281"/>
        <end position="300"/>
    </location>
</feature>
<dbReference type="EMBL" id="CAJNDS010000546">
    <property type="protein sequence ID" value="CAE7217113.1"/>
    <property type="molecule type" value="Genomic_DNA"/>
</dbReference>
<keyword evidence="3" id="KW-0328">Glycosyltransferase</keyword>
<evidence type="ECO:0000256" key="6">
    <source>
        <dbReference type="ARBA" id="ARBA00022989"/>
    </source>
</evidence>
<dbReference type="Proteomes" id="UP000604046">
    <property type="component" value="Unassembled WGS sequence"/>
</dbReference>